<dbReference type="PANTHER" id="PTHR46167">
    <property type="entry name" value="N-LYSINE METHYLTRANSFERASE KMT5A"/>
    <property type="match status" value="1"/>
</dbReference>
<dbReference type="GO" id="GO:0042799">
    <property type="term" value="F:histone H4K20 methyltransferase activity"/>
    <property type="evidence" value="ECO:0007669"/>
    <property type="project" value="TreeGrafter"/>
</dbReference>
<evidence type="ECO:0000313" key="4">
    <source>
        <dbReference type="Proteomes" id="UP001142055"/>
    </source>
</evidence>
<dbReference type="InterPro" id="IPR001214">
    <property type="entry name" value="SET_dom"/>
</dbReference>
<sequence length="223" mass="25233">MPCRTKSVTAKAKTLKVPNSKKPTSKTQTKSTKKKQTKAKEDTKENRCITDFFPIVSRRALAAKVKLEEFNRQIQKCIETRTDPTENLIVTHFDEKGKGIVAGTALNKGSFICEYSGDLIDLIEAKARESKYEQSGAGCYMYYFNWNSVIHCVDATLPSGRLGRLINHSRKAPNCKTTIFEHNGQPHLIFIALRDIEVGEEILYDYGERDPKAIRSNPWITTT</sequence>
<dbReference type="GO" id="GO:0005634">
    <property type="term" value="C:nucleus"/>
    <property type="evidence" value="ECO:0007669"/>
    <property type="project" value="TreeGrafter"/>
</dbReference>
<dbReference type="InterPro" id="IPR046341">
    <property type="entry name" value="SET_dom_sf"/>
</dbReference>
<comment type="caution">
    <text evidence="3">The sequence shown here is derived from an EMBL/GenBank/DDBJ whole genome shotgun (WGS) entry which is preliminary data.</text>
</comment>
<dbReference type="GO" id="GO:0006357">
    <property type="term" value="P:regulation of transcription by RNA polymerase II"/>
    <property type="evidence" value="ECO:0007669"/>
    <property type="project" value="TreeGrafter"/>
</dbReference>
<dbReference type="Pfam" id="PF00856">
    <property type="entry name" value="SET"/>
    <property type="match status" value="1"/>
</dbReference>
<dbReference type="OMA" id="VKPTRNY"/>
<gene>
    <name evidence="3" type="ORF">RDWZM_003910</name>
</gene>
<dbReference type="Gene3D" id="2.170.270.10">
    <property type="entry name" value="SET domain"/>
    <property type="match status" value="1"/>
</dbReference>
<dbReference type="AlphaFoldDB" id="A0A9Q0MK90"/>
<evidence type="ECO:0000313" key="3">
    <source>
        <dbReference type="EMBL" id="KAJ6225365.1"/>
    </source>
</evidence>
<dbReference type="GO" id="GO:0043516">
    <property type="term" value="P:regulation of DNA damage response, signal transduction by p53 class mediator"/>
    <property type="evidence" value="ECO:0007669"/>
    <property type="project" value="TreeGrafter"/>
</dbReference>
<feature type="region of interest" description="Disordered" evidence="1">
    <location>
        <begin position="1"/>
        <end position="42"/>
    </location>
</feature>
<dbReference type="OrthoDB" id="5560686at2759"/>
<dbReference type="Proteomes" id="UP001142055">
    <property type="component" value="Chromosome 1"/>
</dbReference>
<dbReference type="SUPFAM" id="SSF82199">
    <property type="entry name" value="SET domain"/>
    <property type="match status" value="1"/>
</dbReference>
<dbReference type="CDD" id="cd10528">
    <property type="entry name" value="SET_SETD8"/>
    <property type="match status" value="1"/>
</dbReference>
<dbReference type="PROSITE" id="PS50280">
    <property type="entry name" value="SET"/>
    <property type="match status" value="1"/>
</dbReference>
<evidence type="ECO:0000256" key="1">
    <source>
        <dbReference type="SAM" id="MobiDB-lite"/>
    </source>
</evidence>
<dbReference type="InterPro" id="IPR051760">
    <property type="entry name" value="KMT5A"/>
</dbReference>
<dbReference type="EMBL" id="JAPWDV010000001">
    <property type="protein sequence ID" value="KAJ6225365.1"/>
    <property type="molecule type" value="Genomic_DNA"/>
</dbReference>
<feature type="domain" description="SET" evidence="2">
    <location>
        <begin position="76"/>
        <end position="207"/>
    </location>
</feature>
<accession>A0A9Q0MK90</accession>
<organism evidence="3 4">
    <name type="scientific">Blomia tropicalis</name>
    <name type="common">Mite</name>
    <dbReference type="NCBI Taxonomy" id="40697"/>
    <lineage>
        <taxon>Eukaryota</taxon>
        <taxon>Metazoa</taxon>
        <taxon>Ecdysozoa</taxon>
        <taxon>Arthropoda</taxon>
        <taxon>Chelicerata</taxon>
        <taxon>Arachnida</taxon>
        <taxon>Acari</taxon>
        <taxon>Acariformes</taxon>
        <taxon>Sarcoptiformes</taxon>
        <taxon>Astigmata</taxon>
        <taxon>Glycyphagoidea</taxon>
        <taxon>Echimyopodidae</taxon>
        <taxon>Blomia</taxon>
    </lineage>
</organism>
<name>A0A9Q0MK90_BLOTA</name>
<dbReference type="InterPro" id="IPR047266">
    <property type="entry name" value="KMT5A-like_SET"/>
</dbReference>
<dbReference type="SMART" id="SM00317">
    <property type="entry name" value="SET"/>
    <property type="match status" value="1"/>
</dbReference>
<dbReference type="PANTHER" id="PTHR46167:SF1">
    <property type="entry name" value="N-LYSINE METHYLTRANSFERASE KMT5A"/>
    <property type="match status" value="1"/>
</dbReference>
<dbReference type="GO" id="GO:0005700">
    <property type="term" value="C:polytene chromosome"/>
    <property type="evidence" value="ECO:0007669"/>
    <property type="project" value="TreeGrafter"/>
</dbReference>
<protein>
    <recommendedName>
        <fullName evidence="2">SET domain-containing protein</fullName>
    </recommendedName>
</protein>
<evidence type="ECO:0000259" key="2">
    <source>
        <dbReference type="PROSITE" id="PS50280"/>
    </source>
</evidence>
<keyword evidence="4" id="KW-1185">Reference proteome</keyword>
<proteinExistence type="predicted"/>
<feature type="compositionally biased region" description="Low complexity" evidence="1">
    <location>
        <begin position="20"/>
        <end position="30"/>
    </location>
</feature>
<reference evidence="3" key="1">
    <citation type="submission" date="2022-12" db="EMBL/GenBank/DDBJ databases">
        <title>Genome assemblies of Blomia tropicalis.</title>
        <authorList>
            <person name="Cui Y."/>
        </authorList>
    </citation>
    <scope>NUCLEOTIDE SEQUENCE</scope>
    <source>
        <tissue evidence="3">Adult mites</tissue>
    </source>
</reference>